<feature type="region of interest" description="Disordered" evidence="1">
    <location>
        <begin position="51"/>
        <end position="147"/>
    </location>
</feature>
<evidence type="ECO:0000256" key="1">
    <source>
        <dbReference type="SAM" id="MobiDB-lite"/>
    </source>
</evidence>
<sequence length="212" mass="23986">MESALRTLGVLDRNSRISRFISEQQLHPCSHLHDLHCDCTQCEREQVLAARRARRSHPRKPDKDEARNGRWRRRAMDENARRGESKIGRAAQMRPGRITLPPPTTTMAERDPASQSEQADETDPNQAALENNQDRGGEGRETTPGWVGDFYSRNPAALANGWLAFHHHRLVTPAMYSHEPTPVEIVASAVVRASRTQLLGLTPHLNTPRTRR</sequence>
<name>M9M7R7_PSEA3</name>
<protein>
    <submittedName>
        <fullName evidence="2">Uncharacterized protein</fullName>
    </submittedName>
</protein>
<feature type="compositionally biased region" description="Basic and acidic residues" evidence="1">
    <location>
        <begin position="132"/>
        <end position="141"/>
    </location>
</feature>
<gene>
    <name evidence="2" type="ORF">PANT_25c00032</name>
</gene>
<dbReference type="OrthoDB" id="2549988at2759"/>
<evidence type="ECO:0000313" key="3">
    <source>
        <dbReference type="Proteomes" id="UP000011976"/>
    </source>
</evidence>
<feature type="compositionally biased region" description="Basic and acidic residues" evidence="1">
    <location>
        <begin position="59"/>
        <end position="87"/>
    </location>
</feature>
<organism evidence="2 3">
    <name type="scientific">Pseudozyma antarctica (strain T-34)</name>
    <name type="common">Yeast</name>
    <name type="synonym">Candida antarctica</name>
    <dbReference type="NCBI Taxonomy" id="1151754"/>
    <lineage>
        <taxon>Eukaryota</taxon>
        <taxon>Fungi</taxon>
        <taxon>Dikarya</taxon>
        <taxon>Basidiomycota</taxon>
        <taxon>Ustilaginomycotina</taxon>
        <taxon>Ustilaginomycetes</taxon>
        <taxon>Ustilaginales</taxon>
        <taxon>Ustilaginaceae</taxon>
        <taxon>Moesziomyces</taxon>
    </lineage>
</organism>
<proteinExistence type="predicted"/>
<evidence type="ECO:0000313" key="2">
    <source>
        <dbReference type="EMBL" id="GAC77215.1"/>
    </source>
</evidence>
<accession>M9M7R7</accession>
<reference evidence="3" key="1">
    <citation type="journal article" date="2013" name="Genome Announc.">
        <title>Genome sequence of the basidiomycetous yeast Pseudozyma antarctica T-34, a producer of the glycolipid biosurfactants mannosylerythritol lipids.</title>
        <authorList>
            <person name="Morita T."/>
            <person name="Koike H."/>
            <person name="Koyama Y."/>
            <person name="Hagiwara H."/>
            <person name="Ito E."/>
            <person name="Fukuoka T."/>
            <person name="Imura T."/>
            <person name="Machida M."/>
            <person name="Kitamoto D."/>
        </authorList>
    </citation>
    <scope>NUCLEOTIDE SEQUENCE [LARGE SCALE GENOMIC DNA]</scope>
    <source>
        <strain evidence="3">T-34</strain>
    </source>
</reference>
<dbReference type="AlphaFoldDB" id="M9M7R7"/>
<dbReference type="EMBL" id="DF196791">
    <property type="protein sequence ID" value="GAC77215.1"/>
    <property type="molecule type" value="Genomic_DNA"/>
</dbReference>
<dbReference type="Proteomes" id="UP000011976">
    <property type="component" value="Unassembled WGS sequence"/>
</dbReference>